<evidence type="ECO:0000313" key="2">
    <source>
        <dbReference type="Proteomes" id="UP000187280"/>
    </source>
</evidence>
<dbReference type="EMBL" id="FNQS01000006">
    <property type="protein sequence ID" value="SEA60299.1"/>
    <property type="molecule type" value="Genomic_DNA"/>
</dbReference>
<dbReference type="AlphaFoldDB" id="A0A1H4CIZ5"/>
<dbReference type="Proteomes" id="UP000187280">
    <property type="component" value="Unassembled WGS sequence"/>
</dbReference>
<evidence type="ECO:0000313" key="1">
    <source>
        <dbReference type="EMBL" id="SEA60299.1"/>
    </source>
</evidence>
<proteinExistence type="predicted"/>
<dbReference type="RefSeq" id="WP_268748631.1">
    <property type="nucleotide sequence ID" value="NZ_FNQS01000006.1"/>
</dbReference>
<keyword evidence="2" id="KW-1185">Reference proteome</keyword>
<gene>
    <name evidence="1" type="ORF">SAMN02982996_02000</name>
</gene>
<protein>
    <submittedName>
        <fullName evidence="1">Uncharacterized protein</fullName>
    </submittedName>
</protein>
<sequence>MHSWQGCDSATARAFTILRESSSLFPYAGRGYYAILAQTLIFVA</sequence>
<dbReference type="STRING" id="71657.SAMN02982996_02000"/>
<accession>A0A1H4CIZ5</accession>
<reference evidence="1 2" key="1">
    <citation type="submission" date="2016-10" db="EMBL/GenBank/DDBJ databases">
        <authorList>
            <person name="de Groot N.N."/>
        </authorList>
    </citation>
    <scope>NUCLEOTIDE SEQUENCE [LARGE SCALE GENOMIC DNA]</scope>
    <source>
        <strain evidence="1 2">ATCC 29281</strain>
    </source>
</reference>
<organism evidence="1 2">
    <name type="scientific">Lonsdalea quercina</name>
    <dbReference type="NCBI Taxonomy" id="71657"/>
    <lineage>
        <taxon>Bacteria</taxon>
        <taxon>Pseudomonadati</taxon>
        <taxon>Pseudomonadota</taxon>
        <taxon>Gammaproteobacteria</taxon>
        <taxon>Enterobacterales</taxon>
        <taxon>Pectobacteriaceae</taxon>
        <taxon>Lonsdalea</taxon>
    </lineage>
</organism>
<name>A0A1H4CIZ5_9GAMM</name>
<dbReference type="GeneID" id="97766330"/>